<dbReference type="Gene3D" id="3.40.47.10">
    <property type="match status" value="1"/>
</dbReference>
<proteinExistence type="predicted"/>
<sequence>MAKLKFNGITIVGMAGAVPANTIKNRAYTEFFDKDSVGDIVDKTGVEERRFVTGNTTASDLCFAAAKKIISDLAIDKSEIDVLLFVSQTPDYRMPATSIILQDRLGLSKDTAAFDIGLGCSGFIYGLSMAYAYAQQPGIRKVLLLDGETRSKVYHPKDRKTGFIFGDAGVAAIIEKDDRVGESVFSLNSDGSLQHLIKIDAGGYRNPSTPESLKEKVVDEHGNIRTDEHGYMNGADVFNFVLREIPKHIKETLKFGEANLEDFDFYVFHQANKFMNDYLVKKLKLDVDKVPSTISKYGNTSSVSIPITIVDQLKDQFDGSKGLFLCGFGVGMSWATALVPVNCMRISEIVEVS</sequence>
<keyword evidence="2" id="KW-0012">Acyltransferase</keyword>
<evidence type="ECO:0000313" key="6">
    <source>
        <dbReference type="Proteomes" id="UP000681315"/>
    </source>
</evidence>
<keyword evidence="1" id="KW-0808">Transferase</keyword>
<dbReference type="Pfam" id="PF08545">
    <property type="entry name" value="ACP_syn_III"/>
    <property type="match status" value="1"/>
</dbReference>
<reference evidence="5 6" key="1">
    <citation type="submission" date="2021-03" db="EMBL/GenBank/DDBJ databases">
        <title>Gelidibacter sp. nov., isolated from costal sediment.</title>
        <authorList>
            <person name="Lun K.-Y."/>
        </authorList>
    </citation>
    <scope>NUCLEOTIDE SEQUENCE [LARGE SCALE GENOMIC DNA]</scope>
    <source>
        <strain evidence="5 6">DF109</strain>
    </source>
</reference>
<gene>
    <name evidence="5" type="ORF">J4051_17985</name>
</gene>
<dbReference type="Pfam" id="PF08541">
    <property type="entry name" value="ACP_syn_III_C"/>
    <property type="match status" value="1"/>
</dbReference>
<dbReference type="InterPro" id="IPR013751">
    <property type="entry name" value="ACP_syn_III_N"/>
</dbReference>
<accession>A0ABS3SWU0</accession>
<name>A0ABS3SWU0_9FLAO</name>
<dbReference type="PANTHER" id="PTHR34069">
    <property type="entry name" value="3-OXOACYL-[ACYL-CARRIER-PROTEIN] SYNTHASE 3"/>
    <property type="match status" value="1"/>
</dbReference>
<dbReference type="EMBL" id="JAGEVG010000031">
    <property type="protein sequence ID" value="MBO3100167.1"/>
    <property type="molecule type" value="Genomic_DNA"/>
</dbReference>
<evidence type="ECO:0000259" key="3">
    <source>
        <dbReference type="Pfam" id="PF08541"/>
    </source>
</evidence>
<evidence type="ECO:0000259" key="4">
    <source>
        <dbReference type="Pfam" id="PF08545"/>
    </source>
</evidence>
<comment type="caution">
    <text evidence="5">The sequence shown here is derived from an EMBL/GenBank/DDBJ whole genome shotgun (WGS) entry which is preliminary data.</text>
</comment>
<dbReference type="CDD" id="cd00830">
    <property type="entry name" value="KAS_III"/>
    <property type="match status" value="1"/>
</dbReference>
<dbReference type="SUPFAM" id="SSF53901">
    <property type="entry name" value="Thiolase-like"/>
    <property type="match status" value="1"/>
</dbReference>
<keyword evidence="6" id="KW-1185">Reference proteome</keyword>
<dbReference type="PANTHER" id="PTHR34069:SF2">
    <property type="entry name" value="BETA-KETOACYL-[ACYL-CARRIER-PROTEIN] SYNTHASE III"/>
    <property type="match status" value="1"/>
</dbReference>
<feature type="domain" description="Beta-ketoacyl-[acyl-carrier-protein] synthase III N-terminal" evidence="4">
    <location>
        <begin position="114"/>
        <end position="188"/>
    </location>
</feature>
<dbReference type="Proteomes" id="UP000681315">
    <property type="component" value="Unassembled WGS sequence"/>
</dbReference>
<evidence type="ECO:0000313" key="5">
    <source>
        <dbReference type="EMBL" id="MBO3100167.1"/>
    </source>
</evidence>
<dbReference type="InterPro" id="IPR013747">
    <property type="entry name" value="ACP_syn_III_C"/>
</dbReference>
<dbReference type="InterPro" id="IPR016039">
    <property type="entry name" value="Thiolase-like"/>
</dbReference>
<feature type="domain" description="Beta-ketoacyl-[acyl-carrier-protein] synthase III C-terminal" evidence="3">
    <location>
        <begin position="258"/>
        <end position="339"/>
    </location>
</feature>
<dbReference type="RefSeq" id="WP_208235271.1">
    <property type="nucleotide sequence ID" value="NZ_JAGEVG010000031.1"/>
</dbReference>
<evidence type="ECO:0000256" key="1">
    <source>
        <dbReference type="ARBA" id="ARBA00022679"/>
    </source>
</evidence>
<organism evidence="5 6">
    <name type="scientific">Gelidibacter pelagius</name>
    <dbReference type="NCBI Taxonomy" id="2819985"/>
    <lineage>
        <taxon>Bacteria</taxon>
        <taxon>Pseudomonadati</taxon>
        <taxon>Bacteroidota</taxon>
        <taxon>Flavobacteriia</taxon>
        <taxon>Flavobacteriales</taxon>
        <taxon>Flavobacteriaceae</taxon>
        <taxon>Gelidibacter</taxon>
    </lineage>
</organism>
<evidence type="ECO:0000256" key="2">
    <source>
        <dbReference type="ARBA" id="ARBA00023315"/>
    </source>
</evidence>
<protein>
    <submittedName>
        <fullName evidence="5">Ketoacyl-ACP synthase III</fullName>
    </submittedName>
</protein>